<accession>A0A8B7XYG5</accession>
<feature type="signal peptide" evidence="16">
    <location>
        <begin position="1"/>
        <end position="29"/>
    </location>
</feature>
<evidence type="ECO:0000313" key="20">
    <source>
        <dbReference type="RefSeq" id="XP_022085075.1"/>
    </source>
</evidence>
<dbReference type="Pfam" id="PF17771">
    <property type="entry name" value="ADAMTS_CR_2"/>
    <property type="match status" value="1"/>
</dbReference>
<evidence type="ECO:0000256" key="11">
    <source>
        <dbReference type="ARBA" id="ARBA00023049"/>
    </source>
</evidence>
<dbReference type="GO" id="GO:0046872">
    <property type="term" value="F:metal ion binding"/>
    <property type="evidence" value="ECO:0007669"/>
    <property type="project" value="UniProtKB-KW"/>
</dbReference>
<gene>
    <name evidence="20" type="primary">LOC110976270</name>
</gene>
<name>A0A8B7XYG5_ACAPL</name>
<dbReference type="PRINTS" id="PR01705">
    <property type="entry name" value="TSP1REPEAT"/>
</dbReference>
<feature type="binding site" evidence="15">
    <location>
        <position position="411"/>
    </location>
    <ligand>
        <name>Zn(2+)</name>
        <dbReference type="ChEBI" id="CHEBI:29105"/>
        <note>catalytic</note>
    </ligand>
</feature>
<evidence type="ECO:0000256" key="7">
    <source>
        <dbReference type="ARBA" id="ARBA00022729"/>
    </source>
</evidence>
<evidence type="ECO:0000256" key="14">
    <source>
        <dbReference type="ARBA" id="ARBA00023180"/>
    </source>
</evidence>
<comment type="caution">
    <text evidence="15">Lacks conserved residue(s) required for the propagation of feature annotation.</text>
</comment>
<evidence type="ECO:0000256" key="2">
    <source>
        <dbReference type="ARBA" id="ARBA00022525"/>
    </source>
</evidence>
<dbReference type="Pfam" id="PF00431">
    <property type="entry name" value="CUB"/>
    <property type="match status" value="1"/>
</dbReference>
<keyword evidence="10 15" id="KW-0862">Zinc</keyword>
<evidence type="ECO:0000256" key="10">
    <source>
        <dbReference type="ARBA" id="ARBA00022833"/>
    </source>
</evidence>
<evidence type="ECO:0000256" key="15">
    <source>
        <dbReference type="PROSITE-ProRule" id="PRU00276"/>
    </source>
</evidence>
<dbReference type="Proteomes" id="UP000694845">
    <property type="component" value="Unplaced"/>
</dbReference>
<dbReference type="CDD" id="cd00041">
    <property type="entry name" value="CUB"/>
    <property type="match status" value="1"/>
</dbReference>
<evidence type="ECO:0000256" key="5">
    <source>
        <dbReference type="ARBA" id="ARBA00022685"/>
    </source>
</evidence>
<evidence type="ECO:0000256" key="8">
    <source>
        <dbReference type="ARBA" id="ARBA00022737"/>
    </source>
</evidence>
<evidence type="ECO:0000256" key="6">
    <source>
        <dbReference type="ARBA" id="ARBA00022723"/>
    </source>
</evidence>
<keyword evidence="11" id="KW-0482">Metalloprotease</keyword>
<keyword evidence="14" id="KW-0325">Glycoprotein</keyword>
<dbReference type="PROSITE" id="PS50092">
    <property type="entry name" value="TSP1"/>
    <property type="match status" value="9"/>
</dbReference>
<evidence type="ECO:0000256" key="16">
    <source>
        <dbReference type="SAM" id="SignalP"/>
    </source>
</evidence>
<proteinExistence type="predicted"/>
<organism evidence="19 20">
    <name type="scientific">Acanthaster planci</name>
    <name type="common">Crown-of-thorns starfish</name>
    <dbReference type="NCBI Taxonomy" id="133434"/>
    <lineage>
        <taxon>Eukaryota</taxon>
        <taxon>Metazoa</taxon>
        <taxon>Echinodermata</taxon>
        <taxon>Eleutherozoa</taxon>
        <taxon>Asterozoa</taxon>
        <taxon>Asteroidea</taxon>
        <taxon>Valvatacea</taxon>
        <taxon>Valvatida</taxon>
        <taxon>Acanthasteridae</taxon>
        <taxon>Acanthaster</taxon>
    </lineage>
</organism>
<evidence type="ECO:0000259" key="18">
    <source>
        <dbReference type="PROSITE" id="PS50215"/>
    </source>
</evidence>
<dbReference type="Pfam" id="PF19030">
    <property type="entry name" value="TSP1_ADAMTS"/>
    <property type="match status" value="1"/>
</dbReference>
<evidence type="ECO:0000256" key="13">
    <source>
        <dbReference type="ARBA" id="ARBA00023157"/>
    </source>
</evidence>
<keyword evidence="6 15" id="KW-0479">Metal-binding</keyword>
<dbReference type="Pfam" id="PF05986">
    <property type="entry name" value="ADAMTS_spacer1"/>
    <property type="match status" value="1"/>
</dbReference>
<dbReference type="PROSITE" id="PS01180">
    <property type="entry name" value="CUB"/>
    <property type="match status" value="1"/>
</dbReference>
<dbReference type="RefSeq" id="XP_022085075.1">
    <property type="nucleotide sequence ID" value="XM_022229383.1"/>
</dbReference>
<dbReference type="Gene3D" id="2.60.120.830">
    <property type="match status" value="1"/>
</dbReference>
<keyword evidence="3" id="KW-0272">Extracellular matrix</keyword>
<evidence type="ECO:0000256" key="3">
    <source>
        <dbReference type="ARBA" id="ARBA00022530"/>
    </source>
</evidence>
<feature type="chain" id="PRO_5034638723" evidence="16">
    <location>
        <begin position="30"/>
        <end position="1521"/>
    </location>
</feature>
<keyword evidence="4" id="KW-0645">Protease</keyword>
<evidence type="ECO:0000256" key="4">
    <source>
        <dbReference type="ARBA" id="ARBA00022670"/>
    </source>
</evidence>
<dbReference type="InterPro" id="IPR024079">
    <property type="entry name" value="MetalloPept_cat_dom_sf"/>
</dbReference>
<protein>
    <submittedName>
        <fullName evidence="20">A disintegrin and metalloproteinase with thrombospondin motifs 6-like</fullName>
    </submittedName>
</protein>
<feature type="domain" description="Peptidase M12B" evidence="18">
    <location>
        <begin position="260"/>
        <end position="478"/>
    </location>
</feature>
<dbReference type="Gene3D" id="3.40.390.10">
    <property type="entry name" value="Collagenase (Catalytic Domain)"/>
    <property type="match status" value="1"/>
</dbReference>
<evidence type="ECO:0000313" key="19">
    <source>
        <dbReference type="Proteomes" id="UP000694845"/>
    </source>
</evidence>
<keyword evidence="8" id="KW-0677">Repeat</keyword>
<dbReference type="SUPFAM" id="SSF55486">
    <property type="entry name" value="Metalloproteases ('zincins'), catalytic domain"/>
    <property type="match status" value="1"/>
</dbReference>
<dbReference type="FunFam" id="2.20.100.10:FF:000001">
    <property type="entry name" value="semaphorin-5A isoform X1"/>
    <property type="match status" value="7"/>
</dbReference>
<reference evidence="20" key="1">
    <citation type="submission" date="2025-08" db="UniProtKB">
        <authorList>
            <consortium name="RefSeq"/>
        </authorList>
    </citation>
    <scope>IDENTIFICATION</scope>
</reference>
<dbReference type="Pfam" id="PF01421">
    <property type="entry name" value="Reprolysin"/>
    <property type="match status" value="1"/>
</dbReference>
<dbReference type="SMART" id="SM00042">
    <property type="entry name" value="CUB"/>
    <property type="match status" value="2"/>
</dbReference>
<keyword evidence="7 16" id="KW-0732">Signal</keyword>
<keyword evidence="9" id="KW-0378">Hydrolase</keyword>
<dbReference type="InterPro" id="IPR036383">
    <property type="entry name" value="TSP1_rpt_sf"/>
</dbReference>
<dbReference type="Gene3D" id="2.20.100.10">
    <property type="entry name" value="Thrombospondin type-1 (TSP1) repeat"/>
    <property type="match status" value="9"/>
</dbReference>
<sequence>MILHSKMERMMFISGMILFLVFQCTNVCGRSLDSQLMSSDDAKYYMDAFSSPETHEFEVVSPWEVEHSRRKREADNPFDISEFKFNAFGEEYHLQLTANRQLTRKGLKVEYVDANGNVEERPLPEDHKNCYKIGRVLSHEGASRVAISTCNNGLSGIVKLEGYELFIQKLSDNHTESVRRKRRDLDNPHIVYRRSADDEVVEDTEDADNGTDTHFCGLERGYYHYLETSMDVELPDEDGDEVRRRKRDVGCNNGVPVGSRTLELFVVIDAEMDRYHSIRGRNSTQITLTLFNMVASSYLHESLGVPVNIKIVRLQVLQNTSLDYGTGTLTVTAEGGDTLSSFCRYQRAMNSFDENSLNHFDTAVLISRYDLTLQGSRSLLGIAQFNGACSRDYACAYVEESGFGSGVVITHELGHNLGMEHDGDGRFSEVAASCQNGVNIMSSSRTYGPGSFIWSSCSKVQLENFVCHPFKTCLDDSSPSNTPIPLDPLDMPGVRYTADQQCQFINSGTTQSCPSTTCGHLTCRYSHGLCSGTGVAALDGTSCGTNKWCLEGNCVDIPSNNPPSTTPVNGGWSAWFEGPCSVTCGQGIRTRTRLCNNPVPQNGGLPCVGSETDTQSCSAQNCPTVVNGGWSSWQSGPCSVTCGGGQQTRTRTCTNPVPANGGTPCSGSDTQIISCNTQNCPNVVNGGWSSWQNQGSCSRTCGGGQQTQIRSCNNPLPQNGGAYCSGSNIQSVSCNTQDCLIVVNGGWSSWQTQGSCSKTCGGGQQTQTRSCNNPLPQNGGAYCQGSSFQIISCNVQPCPTVVHGGWSDWSYSLCSRSCGGGTQVRTRTCTNPIPQNGGSPCSGSNYQSGIQCNAQACAVDGGWTTWGEYSQCSASCGFGQRTRHRTCTNPAPGAGGAPCSGPNFETVQCGNGQGCPVDGGWSAWQPYGPCSVTCGTGQKMRTRTCTNPPPEHGGQTCTGSSTEYLQCSNAQACSVPVNGGWSAWQPVGGCSVTCGGGVQSRTRTCTNPIPQNGGLLCSGPSTDSQPCNTQSCPTSDQIVSGTFNEGTHGEYNEFLTIPVGSTSVVISNANVVTHMAIKDGNDFVLGEVVGNTLPPRRITELSYHGTVIVHDYFVTSVSAETITIAGPTTVELKVYVHVLLDPNVFGTQGVPDISWSFQSPSVEYQWTLTPGPCSVTCGTGVRTDVVRCVLISNQQQYVSHDESVCSHLPRPTPTVESCNEAPCQEARWYVGQLDCSGLCGQALGQRGVYCIALSSANFWQIVDESNCPAENKPSATAQCHGLPPCQTDNQEICNTVVTSQGSINRMISPTGGELCGYTIVAPAGMVVIMQFVDLDIACDQGEELVVKDSYTSKVDLCDVTISPGTSKVSSSNVVQIEHRTTQAGHGYNIIYSFTSYRQNSSCDEILLDSTGTIQSPGYPNNYPNNRLCKKYIIAPADMKIVISFNTLSLYGLCWRSSPLFYDYLTIHDYDKTTYRWFCGTWNDPSQHNYESESNRVRVTFRSDFFYSDQGFQATYSFVPKN</sequence>
<dbReference type="InterPro" id="IPR006586">
    <property type="entry name" value="ADAM_Cys-rich"/>
</dbReference>
<evidence type="ECO:0000259" key="17">
    <source>
        <dbReference type="PROSITE" id="PS01180"/>
    </source>
</evidence>
<keyword evidence="13" id="KW-1015">Disulfide bond</keyword>
<dbReference type="InterPro" id="IPR000859">
    <property type="entry name" value="CUB_dom"/>
</dbReference>
<dbReference type="GO" id="GO:0030198">
    <property type="term" value="P:extracellular matrix organization"/>
    <property type="evidence" value="ECO:0007669"/>
    <property type="project" value="TreeGrafter"/>
</dbReference>
<dbReference type="Pfam" id="PF00090">
    <property type="entry name" value="TSP_1"/>
    <property type="match status" value="8"/>
</dbReference>
<dbReference type="SMART" id="SM00608">
    <property type="entry name" value="ACR"/>
    <property type="match status" value="1"/>
</dbReference>
<dbReference type="InterPro" id="IPR050439">
    <property type="entry name" value="ADAMTS_ADAMTS-like"/>
</dbReference>
<dbReference type="FunFam" id="2.20.100.10:FF:000007">
    <property type="entry name" value="Thrombospondin 1"/>
    <property type="match status" value="1"/>
</dbReference>
<dbReference type="SUPFAM" id="SSF82895">
    <property type="entry name" value="TSP-1 type 1 repeat"/>
    <property type="match status" value="9"/>
</dbReference>
<keyword evidence="12" id="KW-0865">Zymogen</keyword>
<dbReference type="Gene3D" id="3.40.1620.60">
    <property type="match status" value="1"/>
</dbReference>
<dbReference type="GO" id="GO:0031012">
    <property type="term" value="C:extracellular matrix"/>
    <property type="evidence" value="ECO:0007669"/>
    <property type="project" value="TreeGrafter"/>
</dbReference>
<dbReference type="GO" id="GO:0004222">
    <property type="term" value="F:metalloendopeptidase activity"/>
    <property type="evidence" value="ECO:0007669"/>
    <property type="project" value="InterPro"/>
</dbReference>
<dbReference type="Pfam" id="PF01562">
    <property type="entry name" value="Pep_M12B_propep"/>
    <property type="match status" value="1"/>
</dbReference>
<dbReference type="OMA" id="THIWAKS"/>
<dbReference type="Gene3D" id="2.60.120.290">
    <property type="entry name" value="Spermadhesin, CUB domain"/>
    <property type="match status" value="1"/>
</dbReference>
<keyword evidence="19" id="KW-1185">Reference proteome</keyword>
<evidence type="ECO:0000256" key="9">
    <source>
        <dbReference type="ARBA" id="ARBA00022801"/>
    </source>
</evidence>
<dbReference type="GeneID" id="110976270"/>
<dbReference type="InterPro" id="IPR002870">
    <property type="entry name" value="Peptidase_M12B_N"/>
</dbReference>
<evidence type="ECO:0000256" key="12">
    <source>
        <dbReference type="ARBA" id="ARBA00023145"/>
    </source>
</evidence>
<dbReference type="InterPro" id="IPR010294">
    <property type="entry name" value="ADAMTS_spacer1"/>
</dbReference>
<dbReference type="InterPro" id="IPR001590">
    <property type="entry name" value="Peptidase_M12B"/>
</dbReference>
<evidence type="ECO:0000256" key="1">
    <source>
        <dbReference type="ARBA" id="ARBA00004498"/>
    </source>
</evidence>
<dbReference type="InterPro" id="IPR000884">
    <property type="entry name" value="TSP1_rpt"/>
</dbReference>
<feature type="domain" description="CUB" evidence="17">
    <location>
        <begin position="1402"/>
        <end position="1518"/>
    </location>
</feature>
<feature type="active site" evidence="15">
    <location>
        <position position="412"/>
    </location>
</feature>
<dbReference type="PROSITE" id="PS50215">
    <property type="entry name" value="ADAM_MEPRO"/>
    <property type="match status" value="1"/>
</dbReference>
<comment type="subcellular location">
    <subcellularLocation>
        <location evidence="1">Secreted</location>
        <location evidence="1">Extracellular space</location>
        <location evidence="1">Extracellular matrix</location>
    </subcellularLocation>
</comment>
<dbReference type="PANTHER" id="PTHR13723:SF20">
    <property type="entry name" value="A DISINTEGRIN AND METALLOPROTEINASE WITH THROMBOSPONDIN MOTIFS 13"/>
    <property type="match status" value="1"/>
</dbReference>
<dbReference type="InterPro" id="IPR041645">
    <property type="entry name" value="ADAMTS_CR_2"/>
</dbReference>
<feature type="binding site" evidence="15">
    <location>
        <position position="415"/>
    </location>
    <ligand>
        <name>Zn(2+)</name>
        <dbReference type="ChEBI" id="CHEBI:29105"/>
        <note>catalytic</note>
    </ligand>
</feature>
<keyword evidence="5" id="KW-0165">Cleavage on pair of basic residues</keyword>
<dbReference type="KEGG" id="aplc:110976270"/>
<keyword evidence="2" id="KW-0964">Secreted</keyword>
<feature type="binding site" evidence="15">
    <location>
        <position position="421"/>
    </location>
    <ligand>
        <name>Zn(2+)</name>
        <dbReference type="ChEBI" id="CHEBI:29105"/>
        <note>catalytic</note>
    </ligand>
</feature>
<dbReference type="SMART" id="SM00209">
    <property type="entry name" value="TSP1"/>
    <property type="match status" value="9"/>
</dbReference>
<dbReference type="OrthoDB" id="446173at2759"/>
<dbReference type="PANTHER" id="PTHR13723">
    <property type="entry name" value="ADAMTS A DISINTEGRIN AND METALLOPROTEASE WITH THROMBOSPONDIN MOTIFS PROTEASE"/>
    <property type="match status" value="1"/>
</dbReference>
<dbReference type="SUPFAM" id="SSF49854">
    <property type="entry name" value="Spermadhesin, CUB domain"/>
    <property type="match status" value="2"/>
</dbReference>
<dbReference type="InterPro" id="IPR035914">
    <property type="entry name" value="Sperma_CUB_dom_sf"/>
</dbReference>
<dbReference type="GO" id="GO:0006508">
    <property type="term" value="P:proteolysis"/>
    <property type="evidence" value="ECO:0007669"/>
    <property type="project" value="UniProtKB-KW"/>
</dbReference>